<reference evidence="3" key="2">
    <citation type="journal article" date="2023" name="Plants (Basel)">
        <title>Annotation of the Turnera subulata (Passifloraceae) Draft Genome Reveals the S-Locus Evolved after the Divergence of Turneroideae from Passifloroideae in a Stepwise Manner.</title>
        <authorList>
            <person name="Henning P.M."/>
            <person name="Roalson E.H."/>
            <person name="Mir W."/>
            <person name="McCubbin A.G."/>
            <person name="Shore J.S."/>
        </authorList>
    </citation>
    <scope>NUCLEOTIDE SEQUENCE</scope>
    <source>
        <strain evidence="3">F60SS</strain>
    </source>
</reference>
<keyword evidence="4" id="KW-1185">Reference proteome</keyword>
<dbReference type="Pfam" id="PF14111">
    <property type="entry name" value="DUF4283"/>
    <property type="match status" value="1"/>
</dbReference>
<evidence type="ECO:0000313" key="4">
    <source>
        <dbReference type="Proteomes" id="UP001141552"/>
    </source>
</evidence>
<dbReference type="AlphaFoldDB" id="A0A9Q0GLI8"/>
<reference evidence="3" key="1">
    <citation type="submission" date="2022-02" db="EMBL/GenBank/DDBJ databases">
        <authorList>
            <person name="Henning P.M."/>
            <person name="McCubbin A.G."/>
            <person name="Shore J.S."/>
        </authorList>
    </citation>
    <scope>NUCLEOTIDE SEQUENCE</scope>
    <source>
        <strain evidence="3">F60SS</strain>
        <tissue evidence="3">Leaves</tissue>
    </source>
</reference>
<organism evidence="3 4">
    <name type="scientific">Turnera subulata</name>
    <dbReference type="NCBI Taxonomy" id="218843"/>
    <lineage>
        <taxon>Eukaryota</taxon>
        <taxon>Viridiplantae</taxon>
        <taxon>Streptophyta</taxon>
        <taxon>Embryophyta</taxon>
        <taxon>Tracheophyta</taxon>
        <taxon>Spermatophyta</taxon>
        <taxon>Magnoliopsida</taxon>
        <taxon>eudicotyledons</taxon>
        <taxon>Gunneridae</taxon>
        <taxon>Pentapetalae</taxon>
        <taxon>rosids</taxon>
        <taxon>fabids</taxon>
        <taxon>Malpighiales</taxon>
        <taxon>Passifloraceae</taxon>
        <taxon>Turnera</taxon>
    </lineage>
</organism>
<evidence type="ECO:0000256" key="1">
    <source>
        <dbReference type="SAM" id="MobiDB-lite"/>
    </source>
</evidence>
<evidence type="ECO:0000313" key="3">
    <source>
        <dbReference type="EMBL" id="KAJ4850446.1"/>
    </source>
</evidence>
<name>A0A9Q0GLI8_9ROSI</name>
<protein>
    <recommendedName>
        <fullName evidence="2">DUF4283 domain-containing protein</fullName>
    </recommendedName>
</protein>
<dbReference type="PANTHER" id="PTHR31286">
    <property type="entry name" value="GLYCINE-RICH CELL WALL STRUCTURAL PROTEIN 1.8-LIKE"/>
    <property type="match status" value="1"/>
</dbReference>
<gene>
    <name evidence="3" type="ORF">Tsubulata_027037</name>
</gene>
<dbReference type="EMBL" id="JAKUCV010000325">
    <property type="protein sequence ID" value="KAJ4850446.1"/>
    <property type="molecule type" value="Genomic_DNA"/>
</dbReference>
<accession>A0A9Q0GLI8</accession>
<feature type="domain" description="DUF4283" evidence="2">
    <location>
        <begin position="61"/>
        <end position="142"/>
    </location>
</feature>
<dbReference type="InterPro" id="IPR040256">
    <property type="entry name" value="At4g02000-like"/>
</dbReference>
<proteinExistence type="predicted"/>
<comment type="caution">
    <text evidence="3">The sequence shown here is derived from an EMBL/GenBank/DDBJ whole genome shotgun (WGS) entry which is preliminary data.</text>
</comment>
<feature type="region of interest" description="Disordered" evidence="1">
    <location>
        <begin position="1"/>
        <end position="31"/>
    </location>
</feature>
<sequence length="153" mass="17384">MTEQPTSYLAKLTADDSTNQEPVPWHEEEEETHVEPGDIIVGCVDNIPSLDLSPSFQKRLEQRWEKAVIVKLLGRNISYRVLLAKIKSLWQPKGLFKVIDLENNFFVVKFEKQSDYLHSSVGGPWSVFNSALCIFPWSLDFCARTGSVDKAVV</sequence>
<dbReference type="Proteomes" id="UP001141552">
    <property type="component" value="Unassembled WGS sequence"/>
</dbReference>
<dbReference type="OrthoDB" id="1720039at2759"/>
<dbReference type="InterPro" id="IPR025558">
    <property type="entry name" value="DUF4283"/>
</dbReference>
<evidence type="ECO:0000259" key="2">
    <source>
        <dbReference type="Pfam" id="PF14111"/>
    </source>
</evidence>
<dbReference type="PANTHER" id="PTHR31286:SF99">
    <property type="entry name" value="DUF4283 DOMAIN-CONTAINING PROTEIN"/>
    <property type="match status" value="1"/>
</dbReference>